<name>A0A4Q2V3W0_FUSOX</name>
<comment type="caution">
    <text evidence="1">The sequence shown here is derived from an EMBL/GenBank/DDBJ whole genome shotgun (WGS) entry which is preliminary data.</text>
</comment>
<reference evidence="1 2" key="1">
    <citation type="submission" date="2016-12" db="EMBL/GenBank/DDBJ databases">
        <title>Draft genome sequence of Fusarium oxysporum causing rot on Narcissus.</title>
        <authorList>
            <person name="Armitage A.D."/>
            <person name="Taylor A."/>
            <person name="Clarkson J.P."/>
            <person name="Harrison R.J."/>
            <person name="Jackson A.C."/>
        </authorList>
    </citation>
    <scope>NUCLEOTIDE SEQUENCE [LARGE SCALE GENOMIC DNA]</scope>
    <source>
        <strain evidence="1 2">N139</strain>
    </source>
</reference>
<proteinExistence type="predicted"/>
<organism evidence="1 2">
    <name type="scientific">Fusarium oxysporum f. sp. narcissi</name>
    <dbReference type="NCBI Taxonomy" id="451672"/>
    <lineage>
        <taxon>Eukaryota</taxon>
        <taxon>Fungi</taxon>
        <taxon>Dikarya</taxon>
        <taxon>Ascomycota</taxon>
        <taxon>Pezizomycotina</taxon>
        <taxon>Sordariomycetes</taxon>
        <taxon>Hypocreomycetidae</taxon>
        <taxon>Hypocreales</taxon>
        <taxon>Nectriaceae</taxon>
        <taxon>Fusarium</taxon>
        <taxon>Fusarium oxysporum species complex</taxon>
    </lineage>
</organism>
<dbReference type="AlphaFoldDB" id="A0A4Q2V3W0"/>
<evidence type="ECO:0000313" key="1">
    <source>
        <dbReference type="EMBL" id="RYC79529.1"/>
    </source>
</evidence>
<accession>A0A4Q2V3W0</accession>
<gene>
    <name evidence="1" type="ORF">BFJ63_vAg17586</name>
</gene>
<protein>
    <submittedName>
        <fullName evidence="1">Uncharacterized protein</fullName>
    </submittedName>
</protein>
<dbReference type="Proteomes" id="UP000290540">
    <property type="component" value="Unassembled WGS sequence"/>
</dbReference>
<sequence>MASPQSPQTVFIQWRGTQSHHGTSPKMVDTKITVENEARDKLLDLLKRRRGTVQVEYGTRSFDAPDREHGLIYTWTGPDRESVKFRDEHSDTDGVKDKWTGTVTVDLASEFNVASI</sequence>
<evidence type="ECO:0000313" key="2">
    <source>
        <dbReference type="Proteomes" id="UP000290540"/>
    </source>
</evidence>
<dbReference type="EMBL" id="MQTW01000608">
    <property type="protein sequence ID" value="RYC79529.1"/>
    <property type="molecule type" value="Genomic_DNA"/>
</dbReference>